<accession>A0A543HZC1</accession>
<keyword evidence="1" id="KW-0808">Transferase</keyword>
<evidence type="ECO:0000256" key="1">
    <source>
        <dbReference type="ARBA" id="ARBA00022679"/>
    </source>
</evidence>
<evidence type="ECO:0000256" key="2">
    <source>
        <dbReference type="ARBA" id="ARBA00023315"/>
    </source>
</evidence>
<dbReference type="GO" id="GO:0005840">
    <property type="term" value="C:ribosome"/>
    <property type="evidence" value="ECO:0007669"/>
    <property type="project" value="UniProtKB-KW"/>
</dbReference>
<dbReference type="CDD" id="cd04301">
    <property type="entry name" value="NAT_SF"/>
    <property type="match status" value="1"/>
</dbReference>
<dbReference type="InterPro" id="IPR000182">
    <property type="entry name" value="GNAT_dom"/>
</dbReference>
<reference evidence="4 5" key="1">
    <citation type="submission" date="2019-06" db="EMBL/GenBank/DDBJ databases">
        <title>Sequencing the genomes of 1000 actinobacteria strains.</title>
        <authorList>
            <person name="Klenk H.-P."/>
        </authorList>
    </citation>
    <scope>NUCLEOTIDE SEQUENCE [LARGE SCALE GENOMIC DNA]</scope>
    <source>
        <strain evidence="4 5">DSM 18031</strain>
    </source>
</reference>
<dbReference type="GO" id="GO:0016747">
    <property type="term" value="F:acyltransferase activity, transferring groups other than amino-acyl groups"/>
    <property type="evidence" value="ECO:0007669"/>
    <property type="project" value="InterPro"/>
</dbReference>
<dbReference type="PANTHER" id="PTHR43877">
    <property type="entry name" value="AMINOALKYLPHOSPHONATE N-ACETYLTRANSFERASE-RELATED-RELATED"/>
    <property type="match status" value="1"/>
</dbReference>
<evidence type="ECO:0000313" key="5">
    <source>
        <dbReference type="Proteomes" id="UP000318331"/>
    </source>
</evidence>
<dbReference type="Pfam" id="PF00583">
    <property type="entry name" value="Acetyltransf_1"/>
    <property type="match status" value="1"/>
</dbReference>
<dbReference type="AlphaFoldDB" id="A0A543HZC1"/>
<protein>
    <submittedName>
        <fullName evidence="4">Ribosomal protein S18 acetylase RimI-like enzyme</fullName>
    </submittedName>
</protein>
<evidence type="ECO:0000259" key="3">
    <source>
        <dbReference type="PROSITE" id="PS51186"/>
    </source>
</evidence>
<evidence type="ECO:0000313" key="4">
    <source>
        <dbReference type="EMBL" id="TQM63658.1"/>
    </source>
</evidence>
<dbReference type="Gene3D" id="3.40.630.30">
    <property type="match status" value="1"/>
</dbReference>
<feature type="domain" description="N-acetyltransferase" evidence="3">
    <location>
        <begin position="2"/>
        <end position="179"/>
    </location>
</feature>
<organism evidence="4 5">
    <name type="scientific">Klugiella xanthotipulae</name>
    <dbReference type="NCBI Taxonomy" id="244735"/>
    <lineage>
        <taxon>Bacteria</taxon>
        <taxon>Bacillati</taxon>
        <taxon>Actinomycetota</taxon>
        <taxon>Actinomycetes</taxon>
        <taxon>Micrococcales</taxon>
        <taxon>Microbacteriaceae</taxon>
        <taxon>Klugiella</taxon>
    </lineage>
</organism>
<dbReference type="RefSeq" id="WP_141917843.1">
    <property type="nucleotide sequence ID" value="NZ_BAAAYS010000015.1"/>
</dbReference>
<dbReference type="Proteomes" id="UP000318331">
    <property type="component" value="Unassembled WGS sequence"/>
</dbReference>
<dbReference type="SUPFAM" id="SSF55729">
    <property type="entry name" value="Acyl-CoA N-acyltransferases (Nat)"/>
    <property type="match status" value="1"/>
</dbReference>
<name>A0A543HZC1_9MICO</name>
<dbReference type="OrthoDB" id="143110at2"/>
<sequence length="182" mass="19446">MVVITPATSRDAEALSILAAITFPLACPAGTPEESIREHIERNFTSERFRGYLADPAYDILVARAGEGAGELLGYTTTIHGVPTDEDVVRAVGTGPVAEISKVYVHPDAHGRGVSAALMTETLDRIGARGAETAWLGVSEFNARAIRFYAKSGFARVGRKSFLLGSEMQHDFVLARPVVTAS</sequence>
<dbReference type="PROSITE" id="PS51186">
    <property type="entry name" value="GNAT"/>
    <property type="match status" value="1"/>
</dbReference>
<dbReference type="InterPro" id="IPR050832">
    <property type="entry name" value="Bact_Acetyltransf"/>
</dbReference>
<dbReference type="EMBL" id="VFPN01000002">
    <property type="protein sequence ID" value="TQM63658.1"/>
    <property type="molecule type" value="Genomic_DNA"/>
</dbReference>
<comment type="caution">
    <text evidence="4">The sequence shown here is derived from an EMBL/GenBank/DDBJ whole genome shotgun (WGS) entry which is preliminary data.</text>
</comment>
<dbReference type="InterPro" id="IPR016181">
    <property type="entry name" value="Acyl_CoA_acyltransferase"/>
</dbReference>
<gene>
    <name evidence="4" type="ORF">FB466_1931</name>
</gene>
<proteinExistence type="predicted"/>
<keyword evidence="5" id="KW-1185">Reference proteome</keyword>
<keyword evidence="4" id="KW-0687">Ribonucleoprotein</keyword>
<keyword evidence="2" id="KW-0012">Acyltransferase</keyword>
<keyword evidence="4" id="KW-0689">Ribosomal protein</keyword>